<protein>
    <submittedName>
        <fullName evidence="2">TIGR02611 family protein</fullName>
    </submittedName>
</protein>
<proteinExistence type="predicted"/>
<sequence>MAESMWKRLRIRARHRRYVVRSNPRWHRAYRIAVAVVGTIVLLCGIVAIPYPGPGWLIVFLGLGILASEFDWAHRLLKFARAKYDAWMEWIGRQHWSVQSVFWIGTCMIVVGTLWLLGALYTAAGWVNLDYAWLASPLFS</sequence>
<organism evidence="2 3">
    <name type="scientific">Gordonia westfalica</name>
    <dbReference type="NCBI Taxonomy" id="158898"/>
    <lineage>
        <taxon>Bacteria</taxon>
        <taxon>Bacillati</taxon>
        <taxon>Actinomycetota</taxon>
        <taxon>Actinomycetes</taxon>
        <taxon>Mycobacteriales</taxon>
        <taxon>Gordoniaceae</taxon>
        <taxon>Gordonia</taxon>
    </lineage>
</organism>
<dbReference type="AlphaFoldDB" id="A0A1H2HRE0"/>
<dbReference type="STRING" id="158898.SAMN04488548_134625"/>
<reference evidence="2 3" key="1">
    <citation type="submission" date="2016-10" db="EMBL/GenBank/DDBJ databases">
        <authorList>
            <person name="de Groot N.N."/>
        </authorList>
    </citation>
    <scope>NUCLEOTIDE SEQUENCE [LARGE SCALE GENOMIC DNA]</scope>
    <source>
        <strain evidence="2 3">DSM 44215</strain>
    </source>
</reference>
<feature type="transmembrane region" description="Helical" evidence="1">
    <location>
        <begin position="55"/>
        <end position="73"/>
    </location>
</feature>
<evidence type="ECO:0000256" key="1">
    <source>
        <dbReference type="SAM" id="Phobius"/>
    </source>
</evidence>
<evidence type="ECO:0000313" key="3">
    <source>
        <dbReference type="Proteomes" id="UP000183180"/>
    </source>
</evidence>
<dbReference type="Pfam" id="PF09656">
    <property type="entry name" value="PGPGW"/>
    <property type="match status" value="1"/>
</dbReference>
<keyword evidence="1" id="KW-0472">Membrane</keyword>
<accession>A0A1H2HRE0</accession>
<dbReference type="InterPro" id="IPR019099">
    <property type="entry name" value="Uncharacterised_PGPGW_TM"/>
</dbReference>
<evidence type="ECO:0000313" key="2">
    <source>
        <dbReference type="EMBL" id="SDU34365.1"/>
    </source>
</evidence>
<dbReference type="NCBIfam" id="TIGR02611">
    <property type="entry name" value="TIGR02611 family protein"/>
    <property type="match status" value="1"/>
</dbReference>
<gene>
    <name evidence="2" type="ORF">SAMN04488548_134625</name>
</gene>
<keyword evidence="1" id="KW-0812">Transmembrane</keyword>
<name>A0A1H2HRE0_9ACTN</name>
<dbReference type="OrthoDB" id="3295542at2"/>
<dbReference type="EMBL" id="FNLM01000034">
    <property type="protein sequence ID" value="SDU34365.1"/>
    <property type="molecule type" value="Genomic_DNA"/>
</dbReference>
<dbReference type="Proteomes" id="UP000183180">
    <property type="component" value="Unassembled WGS sequence"/>
</dbReference>
<keyword evidence="1" id="KW-1133">Transmembrane helix</keyword>
<feature type="transmembrane region" description="Helical" evidence="1">
    <location>
        <begin position="101"/>
        <end position="124"/>
    </location>
</feature>
<dbReference type="InterPro" id="IPR013434">
    <property type="entry name" value="CHP02611"/>
</dbReference>
<dbReference type="RefSeq" id="WP_074849087.1">
    <property type="nucleotide sequence ID" value="NZ_FNLM01000034.1"/>
</dbReference>
<feature type="transmembrane region" description="Helical" evidence="1">
    <location>
        <begin position="29"/>
        <end position="49"/>
    </location>
</feature>